<evidence type="ECO:0000313" key="6">
    <source>
        <dbReference type="EMBL" id="SEJ98481.1"/>
    </source>
</evidence>
<dbReference type="SUPFAM" id="SSF55781">
    <property type="entry name" value="GAF domain-like"/>
    <property type="match status" value="1"/>
</dbReference>
<dbReference type="GO" id="GO:0045892">
    <property type="term" value="P:negative regulation of DNA-templated transcription"/>
    <property type="evidence" value="ECO:0007669"/>
    <property type="project" value="TreeGrafter"/>
</dbReference>
<evidence type="ECO:0000313" key="7">
    <source>
        <dbReference type="Proteomes" id="UP000182932"/>
    </source>
</evidence>
<dbReference type="AlphaFoldDB" id="A0A975WD57"/>
<evidence type="ECO:0000256" key="1">
    <source>
        <dbReference type="ARBA" id="ARBA00023015"/>
    </source>
</evidence>
<dbReference type="InterPro" id="IPR014757">
    <property type="entry name" value="Tscrpt_reg_IclR_C"/>
</dbReference>
<dbReference type="SMART" id="SM00346">
    <property type="entry name" value="HTH_ICLR"/>
    <property type="match status" value="1"/>
</dbReference>
<dbReference type="PROSITE" id="PS51077">
    <property type="entry name" value="HTH_ICLR"/>
    <property type="match status" value="1"/>
</dbReference>
<dbReference type="Gene3D" id="3.30.450.40">
    <property type="match status" value="1"/>
</dbReference>
<dbReference type="InterPro" id="IPR036388">
    <property type="entry name" value="WH-like_DNA-bd_sf"/>
</dbReference>
<dbReference type="Gene3D" id="1.10.10.10">
    <property type="entry name" value="Winged helix-like DNA-binding domain superfamily/Winged helix DNA-binding domain"/>
    <property type="match status" value="1"/>
</dbReference>
<dbReference type="Proteomes" id="UP000182932">
    <property type="component" value="Unassembled WGS sequence"/>
</dbReference>
<evidence type="ECO:0000256" key="2">
    <source>
        <dbReference type="ARBA" id="ARBA00023125"/>
    </source>
</evidence>
<name>A0A975WD57_9RHOB</name>
<dbReference type="EMBL" id="FNYY01000016">
    <property type="protein sequence ID" value="SEJ98481.1"/>
    <property type="molecule type" value="Genomic_DNA"/>
</dbReference>
<keyword evidence="1" id="KW-0805">Transcription regulation</keyword>
<dbReference type="InterPro" id="IPR036390">
    <property type="entry name" value="WH_DNA-bd_sf"/>
</dbReference>
<keyword evidence="3" id="KW-0804">Transcription</keyword>
<keyword evidence="2" id="KW-0238">DNA-binding</keyword>
<proteinExistence type="predicted"/>
<dbReference type="GO" id="GO:0003677">
    <property type="term" value="F:DNA binding"/>
    <property type="evidence" value="ECO:0007669"/>
    <property type="project" value="UniProtKB-KW"/>
</dbReference>
<dbReference type="GO" id="GO:0003700">
    <property type="term" value="F:DNA-binding transcription factor activity"/>
    <property type="evidence" value="ECO:0007669"/>
    <property type="project" value="TreeGrafter"/>
</dbReference>
<reference evidence="6 7" key="1">
    <citation type="submission" date="2016-10" db="EMBL/GenBank/DDBJ databases">
        <authorList>
            <person name="Varghese N."/>
            <person name="Submissions S."/>
        </authorList>
    </citation>
    <scope>NUCLEOTIDE SEQUENCE [LARGE SCALE GENOMIC DNA]</scope>
    <source>
        <strain evidence="6 7">FF3</strain>
    </source>
</reference>
<feature type="domain" description="HTH iclR-type" evidence="4">
    <location>
        <begin position="27"/>
        <end position="89"/>
    </location>
</feature>
<dbReference type="Pfam" id="PF09339">
    <property type="entry name" value="HTH_IclR"/>
    <property type="match status" value="1"/>
</dbReference>
<comment type="caution">
    <text evidence="6">The sequence shown here is derived from an EMBL/GenBank/DDBJ whole genome shotgun (WGS) entry which is preliminary data.</text>
</comment>
<feature type="domain" description="IclR-ED" evidence="5">
    <location>
        <begin position="90"/>
        <end position="275"/>
    </location>
</feature>
<dbReference type="InterPro" id="IPR029016">
    <property type="entry name" value="GAF-like_dom_sf"/>
</dbReference>
<dbReference type="InterPro" id="IPR050707">
    <property type="entry name" value="HTH_MetabolicPath_Reg"/>
</dbReference>
<dbReference type="InterPro" id="IPR005471">
    <property type="entry name" value="Tscrpt_reg_IclR_N"/>
</dbReference>
<organism evidence="6 7">
    <name type="scientific">Marinovum algicola</name>
    <dbReference type="NCBI Taxonomy" id="42444"/>
    <lineage>
        <taxon>Bacteria</taxon>
        <taxon>Pseudomonadati</taxon>
        <taxon>Pseudomonadota</taxon>
        <taxon>Alphaproteobacteria</taxon>
        <taxon>Rhodobacterales</taxon>
        <taxon>Roseobacteraceae</taxon>
        <taxon>Marinovum</taxon>
    </lineage>
</organism>
<protein>
    <submittedName>
        <fullName evidence="6">Transcriptional regulator, IclR family</fullName>
    </submittedName>
</protein>
<dbReference type="Pfam" id="PF01614">
    <property type="entry name" value="IclR_C"/>
    <property type="match status" value="1"/>
</dbReference>
<sequence>MQFIIEQIGQMMNAESGTKTKGPEYSVQPVVRALAVLRYIAAGNRCRKISQAAKATGINRTTLIRILATLEAERIIEALPDEGGYRLGTGLISLAAEALNDRGIVPTARPVLCQLVDRLKLSAHLGVREGHEIVYLARETPVSHLASTVREGTRLPAHATTIGRVLLAELSRQELQDLYAAHPLEAFTAKTRTSLETLMEQLANDRSRGVSWSVANFEPEIGSAAAPVYDHRGMAVAAINVTGHAGIFTEGTEQAALIETTLKAAAQEISEALGYRGWAADQI</sequence>
<keyword evidence="7" id="KW-1185">Reference proteome</keyword>
<evidence type="ECO:0000259" key="4">
    <source>
        <dbReference type="PROSITE" id="PS51077"/>
    </source>
</evidence>
<evidence type="ECO:0000259" key="5">
    <source>
        <dbReference type="PROSITE" id="PS51078"/>
    </source>
</evidence>
<dbReference type="PROSITE" id="PS51078">
    <property type="entry name" value="ICLR_ED"/>
    <property type="match status" value="1"/>
</dbReference>
<gene>
    <name evidence="6" type="ORF">SAMN04487940_11668</name>
</gene>
<dbReference type="SUPFAM" id="SSF46785">
    <property type="entry name" value="Winged helix' DNA-binding domain"/>
    <property type="match status" value="1"/>
</dbReference>
<accession>A0A975WD57</accession>
<dbReference type="PANTHER" id="PTHR30136:SF35">
    <property type="entry name" value="HTH-TYPE TRANSCRIPTIONAL REGULATOR RV1719"/>
    <property type="match status" value="1"/>
</dbReference>
<dbReference type="PANTHER" id="PTHR30136">
    <property type="entry name" value="HELIX-TURN-HELIX TRANSCRIPTIONAL REGULATOR, ICLR FAMILY"/>
    <property type="match status" value="1"/>
</dbReference>
<evidence type="ECO:0000256" key="3">
    <source>
        <dbReference type="ARBA" id="ARBA00023163"/>
    </source>
</evidence>